<evidence type="ECO:0000313" key="14">
    <source>
        <dbReference type="EMBL" id="RHK08128.1"/>
    </source>
</evidence>
<comment type="function">
    <text evidence="10">Site-specific tyrosine recombinase, which acts by catalyzing the cutting and rejoining of the recombining DNA molecules. The XerC-XerD complex is essential to convert dimers of the bacterial chromosome into monomers to permit their segregation at cell division. It also contributes to the segregational stability of plasmids.</text>
</comment>
<dbReference type="GO" id="GO:0003677">
    <property type="term" value="F:DNA binding"/>
    <property type="evidence" value="ECO:0007669"/>
    <property type="project" value="UniProtKB-UniRule"/>
</dbReference>
<dbReference type="PANTHER" id="PTHR30349:SF77">
    <property type="entry name" value="TYROSINE RECOMBINASE XERC"/>
    <property type="match status" value="1"/>
</dbReference>
<keyword evidence="8 10" id="KW-0233">DNA recombination</keyword>
<evidence type="ECO:0000313" key="15">
    <source>
        <dbReference type="Proteomes" id="UP000286288"/>
    </source>
</evidence>
<dbReference type="Gene3D" id="1.10.150.130">
    <property type="match status" value="1"/>
</dbReference>
<evidence type="ECO:0000256" key="8">
    <source>
        <dbReference type="ARBA" id="ARBA00023172"/>
    </source>
</evidence>
<dbReference type="Pfam" id="PF00589">
    <property type="entry name" value="Phage_integrase"/>
    <property type="match status" value="1"/>
</dbReference>
<evidence type="ECO:0000259" key="13">
    <source>
        <dbReference type="PROSITE" id="PS51900"/>
    </source>
</evidence>
<reference evidence="14 15" key="1">
    <citation type="submission" date="2018-08" db="EMBL/GenBank/DDBJ databases">
        <title>A genome reference for cultivated species of the human gut microbiota.</title>
        <authorList>
            <person name="Zou Y."/>
            <person name="Xue W."/>
            <person name="Luo G."/>
        </authorList>
    </citation>
    <scope>NUCLEOTIDE SEQUENCE [LARGE SCALE GENOMIC DNA]</scope>
    <source>
        <strain evidence="14 15">AF48-16</strain>
    </source>
</reference>
<evidence type="ECO:0000256" key="1">
    <source>
        <dbReference type="ARBA" id="ARBA00004496"/>
    </source>
</evidence>
<feature type="active site" evidence="10">
    <location>
        <position position="161"/>
    </location>
</feature>
<dbReference type="Gene3D" id="1.10.443.10">
    <property type="entry name" value="Intergrase catalytic core"/>
    <property type="match status" value="1"/>
</dbReference>
<dbReference type="GO" id="GO:0009037">
    <property type="term" value="F:tyrosine-based site-specific recombinase activity"/>
    <property type="evidence" value="ECO:0007669"/>
    <property type="project" value="UniProtKB-UniRule"/>
</dbReference>
<dbReference type="InterPro" id="IPR011931">
    <property type="entry name" value="Recomb_XerC"/>
</dbReference>
<evidence type="ECO:0000259" key="12">
    <source>
        <dbReference type="PROSITE" id="PS51898"/>
    </source>
</evidence>
<feature type="active site" evidence="10">
    <location>
        <position position="284"/>
    </location>
</feature>
<dbReference type="NCBIfam" id="TIGR02224">
    <property type="entry name" value="recomb_XerC"/>
    <property type="match status" value="1"/>
</dbReference>
<keyword evidence="5 10" id="KW-0159">Chromosome partition</keyword>
<dbReference type="CDD" id="cd00798">
    <property type="entry name" value="INT_XerDC_C"/>
    <property type="match status" value="1"/>
</dbReference>
<feature type="domain" description="Core-binding (CB)" evidence="13">
    <location>
        <begin position="14"/>
        <end position="100"/>
    </location>
</feature>
<dbReference type="NCBIfam" id="NF001399">
    <property type="entry name" value="PRK00283.1"/>
    <property type="match status" value="1"/>
</dbReference>
<evidence type="ECO:0000256" key="4">
    <source>
        <dbReference type="ARBA" id="ARBA00022618"/>
    </source>
</evidence>
<dbReference type="NCBIfam" id="NF040815">
    <property type="entry name" value="recomb_XerA_Arch"/>
    <property type="match status" value="1"/>
</dbReference>
<dbReference type="GO" id="GO:0007059">
    <property type="term" value="P:chromosome segregation"/>
    <property type="evidence" value="ECO:0007669"/>
    <property type="project" value="UniProtKB-UniRule"/>
</dbReference>
<evidence type="ECO:0000256" key="9">
    <source>
        <dbReference type="ARBA" id="ARBA00023306"/>
    </source>
</evidence>
<dbReference type="PROSITE" id="PS51898">
    <property type="entry name" value="TYR_RECOMBINASE"/>
    <property type="match status" value="1"/>
</dbReference>
<keyword evidence="9 10" id="KW-0131">Cell cycle</keyword>
<comment type="subcellular location">
    <subcellularLocation>
        <location evidence="1 10">Cytoplasm</location>
    </subcellularLocation>
</comment>
<feature type="active site" evidence="10">
    <location>
        <position position="261"/>
    </location>
</feature>
<keyword evidence="4 10" id="KW-0132">Cell division</keyword>
<keyword evidence="3 10" id="KW-0963">Cytoplasm</keyword>
<dbReference type="InterPro" id="IPR044068">
    <property type="entry name" value="CB"/>
</dbReference>
<keyword evidence="7 10" id="KW-0238">DNA-binding</keyword>
<dbReference type="InterPro" id="IPR013762">
    <property type="entry name" value="Integrase-like_cat_sf"/>
</dbReference>
<name>A0A415EXZ4_ENTCA</name>
<feature type="active site" evidence="10">
    <location>
        <position position="258"/>
    </location>
</feature>
<dbReference type="HAMAP" id="MF_01808">
    <property type="entry name" value="Recomb_XerC_XerD"/>
    <property type="match status" value="1"/>
</dbReference>
<organism evidence="14 15">
    <name type="scientific">Enterococcus casseliflavus</name>
    <name type="common">Enterococcus flavescens</name>
    <dbReference type="NCBI Taxonomy" id="37734"/>
    <lineage>
        <taxon>Bacteria</taxon>
        <taxon>Bacillati</taxon>
        <taxon>Bacillota</taxon>
        <taxon>Bacilli</taxon>
        <taxon>Lactobacillales</taxon>
        <taxon>Enterococcaceae</taxon>
        <taxon>Enterococcus</taxon>
    </lineage>
</organism>
<comment type="caution">
    <text evidence="14">The sequence shown here is derived from an EMBL/GenBank/DDBJ whole genome shotgun (WGS) entry which is preliminary data.</text>
</comment>
<dbReference type="InterPro" id="IPR002104">
    <property type="entry name" value="Integrase_catalytic"/>
</dbReference>
<dbReference type="InterPro" id="IPR011010">
    <property type="entry name" value="DNA_brk_join_enz"/>
</dbReference>
<evidence type="ECO:0000256" key="3">
    <source>
        <dbReference type="ARBA" id="ARBA00022490"/>
    </source>
</evidence>
<dbReference type="PROSITE" id="PS51900">
    <property type="entry name" value="CB"/>
    <property type="match status" value="1"/>
</dbReference>
<sequence length="312" mass="36211">MLKLFRIMKRGVTLQTDQLQEEFFRYLIVERGYSEKTKKAYQEDMSDFFHFLKESGNEDPLAVEYRDVRVYLSYLTERGYSRNSISRKMASLRSFYQFLTKHEIVKENPFAYIHLKKKNAKLPRFFYEKEMDALFQSVAGDEPLQQRNQALLEVLYGSGLRVSECSSLTLGAIDWESGVLLIHGKGNKDRYVPFGSFAQAAVKRYLTSGRKQLMAKQNKEHEILFVNHLGDGITATGIEYVLNQIIRKSSLDSKIHPHMLRHTFATHLLNNGADMRTVQELLGHANLSTTQIYAHVTKDSLQKNYRQFHPRA</sequence>
<dbReference type="EMBL" id="QRMZ01000001">
    <property type="protein sequence ID" value="RHK08128.1"/>
    <property type="molecule type" value="Genomic_DNA"/>
</dbReference>
<evidence type="ECO:0000256" key="11">
    <source>
        <dbReference type="NCBIfam" id="TIGR02224"/>
    </source>
</evidence>
<dbReference type="InterPro" id="IPR004107">
    <property type="entry name" value="Integrase_SAM-like_N"/>
</dbReference>
<dbReference type="Proteomes" id="UP000286288">
    <property type="component" value="Unassembled WGS sequence"/>
</dbReference>
<comment type="similarity">
    <text evidence="2 10">Belongs to the 'phage' integrase family. XerC subfamily.</text>
</comment>
<dbReference type="InterPro" id="IPR050090">
    <property type="entry name" value="Tyrosine_recombinase_XerCD"/>
</dbReference>
<evidence type="ECO:0000256" key="5">
    <source>
        <dbReference type="ARBA" id="ARBA00022829"/>
    </source>
</evidence>
<proteinExistence type="inferred from homology"/>
<dbReference type="AlphaFoldDB" id="A0A415EXZ4"/>
<dbReference type="InterPro" id="IPR023009">
    <property type="entry name" value="Tyrosine_recombinase_XerC/XerD"/>
</dbReference>
<evidence type="ECO:0000256" key="2">
    <source>
        <dbReference type="ARBA" id="ARBA00006657"/>
    </source>
</evidence>
<accession>A0A415EXZ4</accession>
<dbReference type="PANTHER" id="PTHR30349">
    <property type="entry name" value="PHAGE INTEGRASE-RELATED"/>
    <property type="match status" value="1"/>
</dbReference>
<dbReference type="GO" id="GO:0051301">
    <property type="term" value="P:cell division"/>
    <property type="evidence" value="ECO:0007669"/>
    <property type="project" value="UniProtKB-UniRule"/>
</dbReference>
<feature type="active site" description="O-(3'-phospho-DNA)-tyrosine intermediate" evidence="10">
    <location>
        <position position="293"/>
    </location>
</feature>
<gene>
    <name evidence="10 14" type="primary">xerC</name>
    <name evidence="14" type="ORF">DW084_00015</name>
</gene>
<feature type="domain" description="Tyr recombinase" evidence="12">
    <location>
        <begin position="121"/>
        <end position="306"/>
    </location>
</feature>
<dbReference type="GO" id="GO:0006313">
    <property type="term" value="P:DNA transposition"/>
    <property type="evidence" value="ECO:0007669"/>
    <property type="project" value="UniProtKB-UniRule"/>
</dbReference>
<comment type="subunit">
    <text evidence="10">Forms a cyclic heterotetrameric complex composed of two molecules of XerC and two molecules of XerD.</text>
</comment>
<feature type="active site" evidence="10">
    <location>
        <position position="185"/>
    </location>
</feature>
<keyword evidence="6 10" id="KW-0229">DNA integration</keyword>
<evidence type="ECO:0000256" key="7">
    <source>
        <dbReference type="ARBA" id="ARBA00023125"/>
    </source>
</evidence>
<evidence type="ECO:0000256" key="10">
    <source>
        <dbReference type="HAMAP-Rule" id="MF_01808"/>
    </source>
</evidence>
<dbReference type="Pfam" id="PF02899">
    <property type="entry name" value="Phage_int_SAM_1"/>
    <property type="match status" value="1"/>
</dbReference>
<dbReference type="GO" id="GO:0005737">
    <property type="term" value="C:cytoplasm"/>
    <property type="evidence" value="ECO:0007669"/>
    <property type="project" value="UniProtKB-SubCell"/>
</dbReference>
<evidence type="ECO:0000256" key="6">
    <source>
        <dbReference type="ARBA" id="ARBA00022908"/>
    </source>
</evidence>
<dbReference type="SUPFAM" id="SSF56349">
    <property type="entry name" value="DNA breaking-rejoining enzymes"/>
    <property type="match status" value="1"/>
</dbReference>
<dbReference type="InterPro" id="IPR010998">
    <property type="entry name" value="Integrase_recombinase_N"/>
</dbReference>
<protein>
    <recommendedName>
        <fullName evidence="10 11">Tyrosine recombinase XerC</fullName>
    </recommendedName>
</protein>